<accession>A0A2X2SYM4</accession>
<dbReference type="InterPro" id="IPR001789">
    <property type="entry name" value="Sig_transdc_resp-reg_receiver"/>
</dbReference>
<dbReference type="InterPro" id="IPR004358">
    <property type="entry name" value="Sig_transdc_His_kin-like_C"/>
</dbReference>
<dbReference type="CDD" id="cd00082">
    <property type="entry name" value="HisKA"/>
    <property type="match status" value="1"/>
</dbReference>
<dbReference type="SUPFAM" id="SSF47226">
    <property type="entry name" value="Histidine-containing phosphotransfer domain, HPT domain"/>
    <property type="match status" value="1"/>
</dbReference>
<dbReference type="SMART" id="SM00387">
    <property type="entry name" value="HATPase_c"/>
    <property type="match status" value="1"/>
</dbReference>
<dbReference type="SMART" id="SM00448">
    <property type="entry name" value="REC"/>
    <property type="match status" value="1"/>
</dbReference>
<evidence type="ECO:0000256" key="5">
    <source>
        <dbReference type="ARBA" id="ARBA00022777"/>
    </source>
</evidence>
<reference evidence="10 11" key="1">
    <citation type="submission" date="2018-06" db="EMBL/GenBank/DDBJ databases">
        <authorList>
            <consortium name="Pathogen Informatics"/>
            <person name="Doyle S."/>
        </authorList>
    </citation>
    <scope>NUCLEOTIDE SEQUENCE [LARGE SCALE GENOMIC DNA]</scope>
    <source>
        <strain evidence="10 11">NCTC11545</strain>
    </source>
</reference>
<dbReference type="Pfam" id="PF02518">
    <property type="entry name" value="HATPase_c"/>
    <property type="match status" value="1"/>
</dbReference>
<dbReference type="SMART" id="SM00388">
    <property type="entry name" value="HisKA"/>
    <property type="match status" value="1"/>
</dbReference>
<name>A0A2X2SYM4_CAPOC</name>
<keyword evidence="5 10" id="KW-0418">Kinase</keyword>
<gene>
    <name evidence="10" type="primary">luxQ_2</name>
    <name evidence="10" type="ORF">NCTC11545_02599</name>
</gene>
<dbReference type="InterPro" id="IPR036097">
    <property type="entry name" value="HisK_dim/P_sf"/>
</dbReference>
<dbReference type="EC" id="2.7.13.3" evidence="2"/>
<dbReference type="InterPro" id="IPR011006">
    <property type="entry name" value="CheY-like_superfamily"/>
</dbReference>
<dbReference type="PROSITE" id="PS50109">
    <property type="entry name" value="HIS_KIN"/>
    <property type="match status" value="1"/>
</dbReference>
<comment type="catalytic activity">
    <reaction evidence="1">
        <text>ATP + protein L-histidine = ADP + protein N-phospho-L-histidine.</text>
        <dbReference type="EC" id="2.7.13.3"/>
    </reaction>
</comment>
<dbReference type="InterPro" id="IPR003661">
    <property type="entry name" value="HisK_dim/P_dom"/>
</dbReference>
<dbReference type="PANTHER" id="PTHR43047:SF64">
    <property type="entry name" value="HISTIDINE KINASE CONTAINING CHEY-HOMOLOGOUS RECEIVER DOMAIN AND PAS DOMAIN-RELATED"/>
    <property type="match status" value="1"/>
</dbReference>
<dbReference type="InterPro" id="IPR003594">
    <property type="entry name" value="HATPase_dom"/>
</dbReference>
<keyword evidence="3 6" id="KW-0597">Phosphoprotein</keyword>
<dbReference type="GO" id="GO:0000155">
    <property type="term" value="F:phosphorelay sensor kinase activity"/>
    <property type="evidence" value="ECO:0007669"/>
    <property type="project" value="InterPro"/>
</dbReference>
<sequence length="828" mass="94966">MSFLRTKILKMKSNKVTLKVIVSYVLLICVSIVAGYVVYKEIQKLSHQEEINQQDRNKIIQISKILTLMNDTESAGRVAIRTDDREALQVFLEKNVTLQNEVLKFRRDITSERQLLTLDTITSLLNLKSENLQELKAFQESDSTSIIIRSAISKLSSLEPYLGYEVYNKTYSRRKNREYTPVPATDIASILKKYKNIKIPKTFKNTKFDKVVMETLTLLNKVNEDTQESKSQINERMQSLWQNDVRLSQKLDDLLHNFEEEVLANSQKLSQERRAIFENSKNLLMLAFLVALGIIAISSIVIINDFVTSQRYRRKLETANRKSYNLLKNREQLISMVSHDLRTPLSSIVGYSELLSKQKISDKGKNYLSHIKYSSEYISKLVDELLDYTRIEAGKISVEKVPFNTAEIIDEVANNVKSAYKTKEINLTFTFSETVNNLNFSSDAYRVKQILYNLISNAFKFTERGNVHIQADARPLSNDVYEIGIAVTDTGIGIKKEQQQHIFDEFTQANDEISKRYGGSGLGLHISQKLAHLLRGKIYLESNEGKGSTFTLRFLAEKVVERTKAPQIITSNKPANKITIIVIDDDFSILSLIEELLKQKNINAITFNNGRDAFTQMTNHNFDLVITDIQLPEMNGFHFVTLFNEQYKNNPLPVLAITGRRDVPESFYMKSGFSGILPKPFTPEQFYEKLKVFFPKLDTKVEQKTIILTDNATTGGYTPEVLENFMGDDIEGIVNIYQHFLAETDANLENLKIYVDNKDYKGIKAIAHKMTSMFAQINAKRESEILIYLNKVTNESISDLHSQIHKLEQLFNNECKPAIESYLKKIMQ</sequence>
<keyword evidence="7" id="KW-1133">Transmembrane helix</keyword>
<dbReference type="PRINTS" id="PR00344">
    <property type="entry name" value="BCTRLSENSOR"/>
</dbReference>
<dbReference type="Pfam" id="PF00512">
    <property type="entry name" value="HisKA"/>
    <property type="match status" value="1"/>
</dbReference>
<evidence type="ECO:0000256" key="4">
    <source>
        <dbReference type="ARBA" id="ARBA00022679"/>
    </source>
</evidence>
<feature type="transmembrane region" description="Helical" evidence="7">
    <location>
        <begin position="21"/>
        <end position="39"/>
    </location>
</feature>
<organism evidence="10 11">
    <name type="scientific">Capnocytophaga ochracea</name>
    <dbReference type="NCBI Taxonomy" id="1018"/>
    <lineage>
        <taxon>Bacteria</taxon>
        <taxon>Pseudomonadati</taxon>
        <taxon>Bacteroidota</taxon>
        <taxon>Flavobacteriia</taxon>
        <taxon>Flavobacteriales</taxon>
        <taxon>Flavobacteriaceae</taxon>
        <taxon>Capnocytophaga</taxon>
    </lineage>
</organism>
<dbReference type="Pfam" id="PF00072">
    <property type="entry name" value="Response_reg"/>
    <property type="match status" value="1"/>
</dbReference>
<dbReference type="InterPro" id="IPR005467">
    <property type="entry name" value="His_kinase_dom"/>
</dbReference>
<feature type="domain" description="Histidine kinase" evidence="8">
    <location>
        <begin position="336"/>
        <end position="558"/>
    </location>
</feature>
<proteinExistence type="predicted"/>
<dbReference type="Gene3D" id="3.30.565.10">
    <property type="entry name" value="Histidine kinase-like ATPase, C-terminal domain"/>
    <property type="match status" value="1"/>
</dbReference>
<dbReference type="PANTHER" id="PTHR43047">
    <property type="entry name" value="TWO-COMPONENT HISTIDINE PROTEIN KINASE"/>
    <property type="match status" value="1"/>
</dbReference>
<dbReference type="Gene3D" id="1.20.120.160">
    <property type="entry name" value="HPT domain"/>
    <property type="match status" value="1"/>
</dbReference>
<evidence type="ECO:0000313" key="11">
    <source>
        <dbReference type="Proteomes" id="UP000250169"/>
    </source>
</evidence>
<dbReference type="Gene3D" id="3.40.50.2300">
    <property type="match status" value="1"/>
</dbReference>
<dbReference type="CDD" id="cd17546">
    <property type="entry name" value="REC_hyHK_CKI1_RcsC-like"/>
    <property type="match status" value="1"/>
</dbReference>
<evidence type="ECO:0000256" key="7">
    <source>
        <dbReference type="SAM" id="Phobius"/>
    </source>
</evidence>
<keyword evidence="4 10" id="KW-0808">Transferase</keyword>
<dbReference type="FunFam" id="3.30.565.10:FF:000010">
    <property type="entry name" value="Sensor histidine kinase RcsC"/>
    <property type="match status" value="1"/>
</dbReference>
<evidence type="ECO:0000256" key="6">
    <source>
        <dbReference type="PROSITE-ProRule" id="PRU00169"/>
    </source>
</evidence>
<dbReference type="AlphaFoldDB" id="A0A2X2SYM4"/>
<evidence type="ECO:0000256" key="3">
    <source>
        <dbReference type="ARBA" id="ARBA00022553"/>
    </source>
</evidence>
<evidence type="ECO:0000259" key="8">
    <source>
        <dbReference type="PROSITE" id="PS50109"/>
    </source>
</evidence>
<dbReference type="EMBL" id="UAVS01000012">
    <property type="protein sequence ID" value="SQA95367.1"/>
    <property type="molecule type" value="Genomic_DNA"/>
</dbReference>
<dbReference type="SUPFAM" id="SSF55874">
    <property type="entry name" value="ATPase domain of HSP90 chaperone/DNA topoisomerase II/histidine kinase"/>
    <property type="match status" value="1"/>
</dbReference>
<evidence type="ECO:0000256" key="1">
    <source>
        <dbReference type="ARBA" id="ARBA00000085"/>
    </source>
</evidence>
<dbReference type="InterPro" id="IPR036890">
    <property type="entry name" value="HATPase_C_sf"/>
</dbReference>
<protein>
    <recommendedName>
        <fullName evidence="2">histidine kinase</fullName>
        <ecNumber evidence="2">2.7.13.3</ecNumber>
    </recommendedName>
</protein>
<dbReference type="SUPFAM" id="SSF52172">
    <property type="entry name" value="CheY-like"/>
    <property type="match status" value="1"/>
</dbReference>
<dbReference type="InterPro" id="IPR036641">
    <property type="entry name" value="HPT_dom_sf"/>
</dbReference>
<feature type="domain" description="Response regulatory" evidence="9">
    <location>
        <begin position="579"/>
        <end position="694"/>
    </location>
</feature>
<keyword evidence="7" id="KW-0472">Membrane</keyword>
<dbReference type="PROSITE" id="PS50110">
    <property type="entry name" value="RESPONSE_REGULATORY"/>
    <property type="match status" value="1"/>
</dbReference>
<dbReference type="CDD" id="cd16922">
    <property type="entry name" value="HATPase_EvgS-ArcB-TorS-like"/>
    <property type="match status" value="1"/>
</dbReference>
<dbReference type="Gene3D" id="1.10.287.130">
    <property type="match status" value="1"/>
</dbReference>
<dbReference type="Proteomes" id="UP000250169">
    <property type="component" value="Unassembled WGS sequence"/>
</dbReference>
<dbReference type="SUPFAM" id="SSF47384">
    <property type="entry name" value="Homodimeric domain of signal transducing histidine kinase"/>
    <property type="match status" value="1"/>
</dbReference>
<keyword evidence="7" id="KW-0812">Transmembrane</keyword>
<feature type="modified residue" description="4-aspartylphosphate" evidence="6">
    <location>
        <position position="628"/>
    </location>
</feature>
<evidence type="ECO:0000313" key="10">
    <source>
        <dbReference type="EMBL" id="SQA95367.1"/>
    </source>
</evidence>
<evidence type="ECO:0000259" key="9">
    <source>
        <dbReference type="PROSITE" id="PS50110"/>
    </source>
</evidence>
<evidence type="ECO:0000256" key="2">
    <source>
        <dbReference type="ARBA" id="ARBA00012438"/>
    </source>
</evidence>
<feature type="transmembrane region" description="Helical" evidence="7">
    <location>
        <begin position="283"/>
        <end position="307"/>
    </location>
</feature>